<proteinExistence type="predicted"/>
<gene>
    <name evidence="2" type="ORF">GCM10022399_33300</name>
</gene>
<evidence type="ECO:0000256" key="1">
    <source>
        <dbReference type="SAM" id="MobiDB-lite"/>
    </source>
</evidence>
<dbReference type="Proteomes" id="UP001501468">
    <property type="component" value="Unassembled WGS sequence"/>
</dbReference>
<name>A0ABP7E672_9MICO</name>
<reference evidence="3" key="1">
    <citation type="journal article" date="2019" name="Int. J. Syst. Evol. Microbiol.">
        <title>The Global Catalogue of Microorganisms (GCM) 10K type strain sequencing project: providing services to taxonomists for standard genome sequencing and annotation.</title>
        <authorList>
            <consortium name="The Broad Institute Genomics Platform"/>
            <consortium name="The Broad Institute Genome Sequencing Center for Infectious Disease"/>
            <person name="Wu L."/>
            <person name="Ma J."/>
        </authorList>
    </citation>
    <scope>NUCLEOTIDE SEQUENCE [LARGE SCALE GENOMIC DNA]</scope>
    <source>
        <strain evidence="3">JCM 17125</strain>
    </source>
</reference>
<feature type="compositionally biased region" description="Polar residues" evidence="1">
    <location>
        <begin position="40"/>
        <end position="51"/>
    </location>
</feature>
<protein>
    <submittedName>
        <fullName evidence="2">Uncharacterized protein</fullName>
    </submittedName>
</protein>
<evidence type="ECO:0000313" key="2">
    <source>
        <dbReference type="EMBL" id="GAA3713971.1"/>
    </source>
</evidence>
<feature type="region of interest" description="Disordered" evidence="1">
    <location>
        <begin position="37"/>
        <end position="81"/>
    </location>
</feature>
<keyword evidence="3" id="KW-1185">Reference proteome</keyword>
<dbReference type="EMBL" id="BAABDC010000006">
    <property type="protein sequence ID" value="GAA3713971.1"/>
    <property type="molecule type" value="Genomic_DNA"/>
</dbReference>
<feature type="compositionally biased region" description="Polar residues" evidence="1">
    <location>
        <begin position="1"/>
        <end position="12"/>
    </location>
</feature>
<accession>A0ABP7E672</accession>
<feature type="region of interest" description="Disordered" evidence="1">
    <location>
        <begin position="1"/>
        <end position="24"/>
    </location>
</feature>
<dbReference type="RefSeq" id="WP_344949074.1">
    <property type="nucleotide sequence ID" value="NZ_BAABDC010000006.1"/>
</dbReference>
<comment type="caution">
    <text evidence="2">The sequence shown here is derived from an EMBL/GenBank/DDBJ whole genome shotgun (WGS) entry which is preliminary data.</text>
</comment>
<evidence type="ECO:0000313" key="3">
    <source>
        <dbReference type="Proteomes" id="UP001501468"/>
    </source>
</evidence>
<organism evidence="2 3">
    <name type="scientific">Terrabacter ginsenosidimutans</name>
    <dbReference type="NCBI Taxonomy" id="490575"/>
    <lineage>
        <taxon>Bacteria</taxon>
        <taxon>Bacillati</taxon>
        <taxon>Actinomycetota</taxon>
        <taxon>Actinomycetes</taxon>
        <taxon>Micrococcales</taxon>
        <taxon>Intrasporangiaceae</taxon>
        <taxon>Terrabacter</taxon>
    </lineage>
</organism>
<sequence>MLSMSKQVSARTTDLDGAVTRDGDDVCRRVETAAIGHPASLSTRRITMTPQLPTPATPHVSDPAPATSDGRDLSSRPGGAQ</sequence>